<dbReference type="RefSeq" id="WP_141283768.1">
    <property type="nucleotide sequence ID" value="NZ_BAAAWK010000001.1"/>
</dbReference>
<dbReference type="Proteomes" id="UP000317715">
    <property type="component" value="Unassembled WGS sequence"/>
</dbReference>
<evidence type="ECO:0000313" key="2">
    <source>
        <dbReference type="Proteomes" id="UP000317715"/>
    </source>
</evidence>
<dbReference type="EMBL" id="BJMD01000013">
    <property type="protein sequence ID" value="GEB19573.1"/>
    <property type="molecule type" value="Genomic_DNA"/>
</dbReference>
<gene>
    <name evidence="1" type="ORF">AAU01_23280</name>
</gene>
<dbReference type="OrthoDB" id="4947951at2"/>
<organism evidence="1 2">
    <name type="scientific">Paenarthrobacter aurescens</name>
    <name type="common">Arthrobacter aurescens</name>
    <dbReference type="NCBI Taxonomy" id="43663"/>
    <lineage>
        <taxon>Bacteria</taxon>
        <taxon>Bacillati</taxon>
        <taxon>Actinomycetota</taxon>
        <taxon>Actinomycetes</taxon>
        <taxon>Micrococcales</taxon>
        <taxon>Micrococcaceae</taxon>
        <taxon>Paenarthrobacter</taxon>
    </lineage>
</organism>
<dbReference type="AlphaFoldDB" id="A0A4Y3NE98"/>
<keyword evidence="2" id="KW-1185">Reference proteome</keyword>
<sequence length="121" mass="12416">MTESLDPASSSPSVALPAPAASDLAEELLGVIQAVDGVTAVYPAQPLWQSIAGAAVAVITGESMPLIAVTDHPHEPVVKARIGVGTLRPAPQVAREVAQAVRSHLLPRVAVVEVYIVKVGT</sequence>
<comment type="caution">
    <text evidence="1">The sequence shown here is derived from an EMBL/GenBank/DDBJ whole genome shotgun (WGS) entry which is preliminary data.</text>
</comment>
<proteinExistence type="predicted"/>
<name>A0A4Y3NE98_PAEAU</name>
<evidence type="ECO:0008006" key="3">
    <source>
        <dbReference type="Google" id="ProtNLM"/>
    </source>
</evidence>
<accession>A0A4Y3NE98</accession>
<evidence type="ECO:0000313" key="1">
    <source>
        <dbReference type="EMBL" id="GEB19573.1"/>
    </source>
</evidence>
<reference evidence="1 2" key="1">
    <citation type="submission" date="2019-06" db="EMBL/GenBank/DDBJ databases">
        <title>Whole genome shotgun sequence of Paenarthrobacter aurescens NBRC 12136.</title>
        <authorList>
            <person name="Hosoyama A."/>
            <person name="Uohara A."/>
            <person name="Ohji S."/>
            <person name="Ichikawa N."/>
        </authorList>
    </citation>
    <scope>NUCLEOTIDE SEQUENCE [LARGE SCALE GENOMIC DNA]</scope>
    <source>
        <strain evidence="1 2">NBRC 12136</strain>
    </source>
</reference>
<dbReference type="GeneID" id="97302806"/>
<protein>
    <recommendedName>
        <fullName evidence="3">Asp23/Gls24 family envelope stress response protein</fullName>
    </recommendedName>
</protein>